<accession>A0A6B0UBZ1</accession>
<feature type="signal peptide" evidence="1">
    <location>
        <begin position="1"/>
        <end position="20"/>
    </location>
</feature>
<keyword evidence="1" id="KW-0732">Signal</keyword>
<protein>
    <submittedName>
        <fullName evidence="2">Putative secreted protein</fullName>
    </submittedName>
</protein>
<feature type="chain" id="PRO_5025448193" evidence="1">
    <location>
        <begin position="21"/>
        <end position="87"/>
    </location>
</feature>
<evidence type="ECO:0000313" key="2">
    <source>
        <dbReference type="EMBL" id="MXU85746.1"/>
    </source>
</evidence>
<sequence length="87" mass="9724">MELMLAIVLFSCSVSPLVCGWHAVVRRWPVPLRRRISCVSWAMNGNPRSVMRTSGAPCRRTMDLMKNMATSTAVPEGRAFVSACRVR</sequence>
<evidence type="ECO:0000256" key="1">
    <source>
        <dbReference type="SAM" id="SignalP"/>
    </source>
</evidence>
<proteinExistence type="predicted"/>
<reference evidence="2" key="1">
    <citation type="submission" date="2019-12" db="EMBL/GenBank/DDBJ databases">
        <title>An insight into the sialome of adult female Ixodes ricinus ticks feeding for 6 days.</title>
        <authorList>
            <person name="Perner J."/>
            <person name="Ribeiro J.M.C."/>
        </authorList>
    </citation>
    <scope>NUCLEOTIDE SEQUENCE</scope>
    <source>
        <strain evidence="2">Semi-engorged</strain>
        <tissue evidence="2">Salivary glands</tissue>
    </source>
</reference>
<dbReference type="AlphaFoldDB" id="A0A6B0UBZ1"/>
<name>A0A6B0UBZ1_IXORI</name>
<dbReference type="EMBL" id="GIFC01003663">
    <property type="protein sequence ID" value="MXU85746.1"/>
    <property type="molecule type" value="Transcribed_RNA"/>
</dbReference>
<organism evidence="2">
    <name type="scientific">Ixodes ricinus</name>
    <name type="common">Common tick</name>
    <name type="synonym">Acarus ricinus</name>
    <dbReference type="NCBI Taxonomy" id="34613"/>
    <lineage>
        <taxon>Eukaryota</taxon>
        <taxon>Metazoa</taxon>
        <taxon>Ecdysozoa</taxon>
        <taxon>Arthropoda</taxon>
        <taxon>Chelicerata</taxon>
        <taxon>Arachnida</taxon>
        <taxon>Acari</taxon>
        <taxon>Parasitiformes</taxon>
        <taxon>Ixodida</taxon>
        <taxon>Ixodoidea</taxon>
        <taxon>Ixodidae</taxon>
        <taxon>Ixodinae</taxon>
        <taxon>Ixodes</taxon>
    </lineage>
</organism>